<organism evidence="2 3">
    <name type="scientific">Periplaneta americana</name>
    <name type="common">American cockroach</name>
    <name type="synonym">Blatta americana</name>
    <dbReference type="NCBI Taxonomy" id="6978"/>
    <lineage>
        <taxon>Eukaryota</taxon>
        <taxon>Metazoa</taxon>
        <taxon>Ecdysozoa</taxon>
        <taxon>Arthropoda</taxon>
        <taxon>Hexapoda</taxon>
        <taxon>Insecta</taxon>
        <taxon>Pterygota</taxon>
        <taxon>Neoptera</taxon>
        <taxon>Polyneoptera</taxon>
        <taxon>Dictyoptera</taxon>
        <taxon>Blattodea</taxon>
        <taxon>Blattoidea</taxon>
        <taxon>Blattidae</taxon>
        <taxon>Blattinae</taxon>
        <taxon>Periplaneta</taxon>
    </lineage>
</organism>
<sequence length="104" mass="11352">MECLCEGGNEPPGSLNAKTVKARLERKGENEQPTGVAQSVKALACRSEVALGRGKNDPETDQEEEKELFGSLAEKKLPTEGCNGRNGKREKNSGQKKISDDRRH</sequence>
<evidence type="ECO:0000313" key="2">
    <source>
        <dbReference type="EMBL" id="KAJ4437084.1"/>
    </source>
</evidence>
<dbReference type="EMBL" id="JAJSOF020000021">
    <property type="protein sequence ID" value="KAJ4437084.1"/>
    <property type="molecule type" value="Genomic_DNA"/>
</dbReference>
<protein>
    <submittedName>
        <fullName evidence="2">Uncharacterized protein</fullName>
    </submittedName>
</protein>
<name>A0ABQ8SSB6_PERAM</name>
<evidence type="ECO:0000256" key="1">
    <source>
        <dbReference type="SAM" id="MobiDB-lite"/>
    </source>
</evidence>
<keyword evidence="3" id="KW-1185">Reference proteome</keyword>
<accession>A0ABQ8SSB6</accession>
<reference evidence="2 3" key="1">
    <citation type="journal article" date="2022" name="Allergy">
        <title>Genome assembly and annotation of Periplaneta americana reveal a comprehensive cockroach allergen profile.</title>
        <authorList>
            <person name="Wang L."/>
            <person name="Xiong Q."/>
            <person name="Saelim N."/>
            <person name="Wang L."/>
            <person name="Nong W."/>
            <person name="Wan A.T."/>
            <person name="Shi M."/>
            <person name="Liu X."/>
            <person name="Cao Q."/>
            <person name="Hui J.H.L."/>
            <person name="Sookrung N."/>
            <person name="Leung T.F."/>
            <person name="Tungtrongchitr A."/>
            <person name="Tsui S.K.W."/>
        </authorList>
    </citation>
    <scope>NUCLEOTIDE SEQUENCE [LARGE SCALE GENOMIC DNA]</scope>
    <source>
        <strain evidence="2">PWHHKU_190912</strain>
    </source>
</reference>
<feature type="region of interest" description="Disordered" evidence="1">
    <location>
        <begin position="50"/>
        <end position="104"/>
    </location>
</feature>
<evidence type="ECO:0000313" key="3">
    <source>
        <dbReference type="Proteomes" id="UP001148838"/>
    </source>
</evidence>
<dbReference type="Proteomes" id="UP001148838">
    <property type="component" value="Unassembled WGS sequence"/>
</dbReference>
<feature type="compositionally biased region" description="Basic and acidic residues" evidence="1">
    <location>
        <begin position="87"/>
        <end position="104"/>
    </location>
</feature>
<comment type="caution">
    <text evidence="2">The sequence shown here is derived from an EMBL/GenBank/DDBJ whole genome shotgun (WGS) entry which is preliminary data.</text>
</comment>
<proteinExistence type="predicted"/>
<gene>
    <name evidence="2" type="ORF">ANN_17219</name>
</gene>